<dbReference type="InParanoid" id="A0A6P8ZXG1"/>
<dbReference type="Pfam" id="PF00096">
    <property type="entry name" value="zf-C2H2"/>
    <property type="match status" value="8"/>
</dbReference>
<evidence type="ECO:0000256" key="3">
    <source>
        <dbReference type="ARBA" id="ARBA00022723"/>
    </source>
</evidence>
<dbReference type="GO" id="GO:0008270">
    <property type="term" value="F:zinc ion binding"/>
    <property type="evidence" value="ECO:0007669"/>
    <property type="project" value="UniProtKB-KW"/>
</dbReference>
<dbReference type="PANTHER" id="PTHR14003:SF23">
    <property type="entry name" value="ZINC FINGER PROTEIN 143"/>
    <property type="match status" value="1"/>
</dbReference>
<evidence type="ECO:0000256" key="5">
    <source>
        <dbReference type="ARBA" id="ARBA00022771"/>
    </source>
</evidence>
<keyword evidence="6" id="KW-0862">Zinc</keyword>
<dbReference type="GO" id="GO:0005667">
    <property type="term" value="C:transcription regulator complex"/>
    <property type="evidence" value="ECO:0007669"/>
    <property type="project" value="TreeGrafter"/>
</dbReference>
<keyword evidence="3" id="KW-0479">Metal-binding</keyword>
<dbReference type="FunFam" id="3.30.160.60:FF:000072">
    <property type="entry name" value="zinc finger protein 143 isoform X1"/>
    <property type="match status" value="1"/>
</dbReference>
<keyword evidence="9" id="KW-0804">Transcription</keyword>
<feature type="domain" description="C2H2-type" evidence="13">
    <location>
        <begin position="387"/>
        <end position="414"/>
    </location>
</feature>
<feature type="domain" description="C2H2-type" evidence="13">
    <location>
        <begin position="303"/>
        <end position="330"/>
    </location>
</feature>
<dbReference type="FunFam" id="3.30.160.60:FF:000100">
    <property type="entry name" value="Zinc finger 45-like"/>
    <property type="match status" value="1"/>
</dbReference>
<comment type="subcellular location">
    <subcellularLocation>
        <location evidence="1">Nucleus</location>
    </subcellularLocation>
</comment>
<keyword evidence="10" id="KW-0539">Nucleus</keyword>
<dbReference type="Gene3D" id="3.30.160.60">
    <property type="entry name" value="Classic Zinc Finger"/>
    <property type="match status" value="9"/>
</dbReference>
<dbReference type="GO" id="GO:0031519">
    <property type="term" value="C:PcG protein complex"/>
    <property type="evidence" value="ECO:0007669"/>
    <property type="project" value="TreeGrafter"/>
</dbReference>
<sequence>MDKANLDLNLYQNFVADLGVPFVCPDCNELFGSEEYLSQHSDICNGIKSHFSSEVHPGRPFDTHNSNDSLALNTESFHQSATSPSPELKQHQANQENDISSILRGVNPDFILEATVTSPEIFHSETHKPMERCVHHSNDVLLSSTNNSSHALMAFPPMDEAGTSHESEPVPWFLKHLIKSYLKVVAPKIDSGTVSTDGQCSSPSGLPTVSNDAAIALDPPVLGPVIQQLVEEEQLKDQSGTSTLPALQDESSSVVLIQQQHIDHENVRKESSGIQVCNECGRSFTNKTDLKAHMQVHTGEKPFVCKECGQRFAYKSNLTKHYSVHTRERPFACPVCAASFSLKSGLKLHWRTHTGEKPFECPECGQRFASSGNLKKHVTIHRGLKPFGCKVCGRRYASSEALQIHSATHTGEKCFVCPMCDAGFTHNNRLQAHIRTHTGEKPFLCDQCDLSFARREGLRLHMRIHTGEKPYSCSECGLTFSHKSNLNVHYRTHTGEKRFSCPFCKQKFGHNSNLKKHLMTHAEECNFLPPISNSSDSSCSTNGTPTLPSSMISSVTKMAALMGST</sequence>
<feature type="domain" description="C2H2-type" evidence="13">
    <location>
        <begin position="275"/>
        <end position="302"/>
    </location>
</feature>
<dbReference type="SMART" id="SM00355">
    <property type="entry name" value="ZnF_C2H2"/>
    <property type="match status" value="10"/>
</dbReference>
<keyword evidence="14" id="KW-1185">Reference proteome</keyword>
<dbReference type="FunFam" id="3.30.160.60:FF:002343">
    <property type="entry name" value="Zinc finger protein 33A"/>
    <property type="match status" value="1"/>
</dbReference>
<dbReference type="FunFam" id="3.30.160.60:FF:002004">
    <property type="entry name" value="Zinc finger protein 473"/>
    <property type="match status" value="1"/>
</dbReference>
<dbReference type="OrthoDB" id="6077919at2759"/>
<evidence type="ECO:0000256" key="9">
    <source>
        <dbReference type="ARBA" id="ARBA00023163"/>
    </source>
</evidence>
<dbReference type="GO" id="GO:0000981">
    <property type="term" value="F:DNA-binding transcription factor activity, RNA polymerase II-specific"/>
    <property type="evidence" value="ECO:0007669"/>
    <property type="project" value="TreeGrafter"/>
</dbReference>
<dbReference type="GO" id="GO:0000978">
    <property type="term" value="F:RNA polymerase II cis-regulatory region sequence-specific DNA binding"/>
    <property type="evidence" value="ECO:0007669"/>
    <property type="project" value="TreeGrafter"/>
</dbReference>
<accession>A0A6P8ZXG1</accession>
<evidence type="ECO:0000256" key="2">
    <source>
        <dbReference type="ARBA" id="ARBA00006991"/>
    </source>
</evidence>
<gene>
    <name evidence="15" type="primary">LOC117650642</name>
</gene>
<evidence type="ECO:0000256" key="6">
    <source>
        <dbReference type="ARBA" id="ARBA00022833"/>
    </source>
</evidence>
<evidence type="ECO:0000256" key="12">
    <source>
        <dbReference type="SAM" id="MobiDB-lite"/>
    </source>
</evidence>
<dbReference type="Pfam" id="PF13912">
    <property type="entry name" value="zf-C2H2_6"/>
    <property type="match status" value="1"/>
</dbReference>
<dbReference type="InterPro" id="IPR013087">
    <property type="entry name" value="Znf_C2H2_type"/>
</dbReference>
<dbReference type="AlphaFoldDB" id="A0A6P8ZXG1"/>
<feature type="domain" description="C2H2-type" evidence="13">
    <location>
        <begin position="471"/>
        <end position="498"/>
    </location>
</feature>
<dbReference type="RefSeq" id="XP_034250092.1">
    <property type="nucleotide sequence ID" value="XM_034394201.1"/>
</dbReference>
<keyword evidence="5 11" id="KW-0863">Zinc-finger</keyword>
<dbReference type="FunFam" id="3.30.160.60:FF:001450">
    <property type="entry name" value="zinc finger protein 774"/>
    <property type="match status" value="1"/>
</dbReference>
<evidence type="ECO:0000256" key="1">
    <source>
        <dbReference type="ARBA" id="ARBA00004123"/>
    </source>
</evidence>
<evidence type="ECO:0000256" key="7">
    <source>
        <dbReference type="ARBA" id="ARBA00023015"/>
    </source>
</evidence>
<evidence type="ECO:0000256" key="10">
    <source>
        <dbReference type="ARBA" id="ARBA00023242"/>
    </source>
</evidence>
<reference evidence="15" key="1">
    <citation type="submission" date="2025-08" db="UniProtKB">
        <authorList>
            <consortium name="RefSeq"/>
        </authorList>
    </citation>
    <scope>IDENTIFICATION</scope>
    <source>
        <tissue evidence="15">Total insect</tissue>
    </source>
</reference>
<dbReference type="GeneID" id="117650642"/>
<feature type="domain" description="C2H2-type" evidence="13">
    <location>
        <begin position="499"/>
        <end position="526"/>
    </location>
</feature>
<dbReference type="FunFam" id="3.30.160.60:FF:000193">
    <property type="entry name" value="Zinc finger protein 300"/>
    <property type="match status" value="1"/>
</dbReference>
<proteinExistence type="inferred from homology"/>
<evidence type="ECO:0000313" key="15">
    <source>
        <dbReference type="RefSeq" id="XP_034250092.1"/>
    </source>
</evidence>
<dbReference type="FunFam" id="3.30.160.60:FF:001370">
    <property type="entry name" value="Zinc finger protein"/>
    <property type="match status" value="1"/>
</dbReference>
<keyword evidence="7" id="KW-0805">Transcription regulation</keyword>
<dbReference type="FunFam" id="3.30.160.60:FF:002169">
    <property type="entry name" value="Zgc:174573"/>
    <property type="match status" value="1"/>
</dbReference>
<organism evidence="15">
    <name type="scientific">Thrips palmi</name>
    <name type="common">Melon thrips</name>
    <dbReference type="NCBI Taxonomy" id="161013"/>
    <lineage>
        <taxon>Eukaryota</taxon>
        <taxon>Metazoa</taxon>
        <taxon>Ecdysozoa</taxon>
        <taxon>Arthropoda</taxon>
        <taxon>Hexapoda</taxon>
        <taxon>Insecta</taxon>
        <taxon>Pterygota</taxon>
        <taxon>Neoptera</taxon>
        <taxon>Paraneoptera</taxon>
        <taxon>Thysanoptera</taxon>
        <taxon>Terebrantia</taxon>
        <taxon>Thripoidea</taxon>
        <taxon>Thripidae</taxon>
        <taxon>Thrips</taxon>
    </lineage>
</organism>
<feature type="domain" description="C2H2-type" evidence="13">
    <location>
        <begin position="331"/>
        <end position="358"/>
    </location>
</feature>
<protein>
    <submittedName>
        <fullName evidence="15">Oocyte zinc finger protein XlCOF22-like isoform X1</fullName>
    </submittedName>
</protein>
<dbReference type="KEGG" id="tpal:117650642"/>
<dbReference type="FunFam" id="3.30.160.60:FF:000478">
    <property type="entry name" value="Zinc finger protein 133"/>
    <property type="match status" value="1"/>
</dbReference>
<evidence type="ECO:0000259" key="13">
    <source>
        <dbReference type="PROSITE" id="PS50157"/>
    </source>
</evidence>
<feature type="domain" description="C2H2-type" evidence="13">
    <location>
        <begin position="359"/>
        <end position="386"/>
    </location>
</feature>
<keyword evidence="8" id="KW-0238">DNA-binding</keyword>
<evidence type="ECO:0000256" key="4">
    <source>
        <dbReference type="ARBA" id="ARBA00022737"/>
    </source>
</evidence>
<dbReference type="PANTHER" id="PTHR14003">
    <property type="entry name" value="TRANSCRIPTIONAL REPRESSOR PROTEIN YY"/>
    <property type="match status" value="1"/>
</dbReference>
<evidence type="ECO:0000313" key="14">
    <source>
        <dbReference type="Proteomes" id="UP000515158"/>
    </source>
</evidence>
<dbReference type="GO" id="GO:0000785">
    <property type="term" value="C:chromatin"/>
    <property type="evidence" value="ECO:0007669"/>
    <property type="project" value="TreeGrafter"/>
</dbReference>
<feature type="domain" description="C2H2-type" evidence="13">
    <location>
        <begin position="22"/>
        <end position="49"/>
    </location>
</feature>
<dbReference type="PROSITE" id="PS50157">
    <property type="entry name" value="ZINC_FINGER_C2H2_2"/>
    <property type="match status" value="10"/>
</dbReference>
<feature type="region of interest" description="Disordered" evidence="12">
    <location>
        <begin position="76"/>
        <end position="95"/>
    </location>
</feature>
<keyword evidence="4" id="KW-0677">Repeat</keyword>
<dbReference type="SUPFAM" id="SSF57667">
    <property type="entry name" value="beta-beta-alpha zinc fingers"/>
    <property type="match status" value="5"/>
</dbReference>
<feature type="domain" description="C2H2-type" evidence="13">
    <location>
        <begin position="415"/>
        <end position="442"/>
    </location>
</feature>
<evidence type="ECO:0000256" key="11">
    <source>
        <dbReference type="PROSITE-ProRule" id="PRU00042"/>
    </source>
</evidence>
<feature type="domain" description="C2H2-type" evidence="13">
    <location>
        <begin position="443"/>
        <end position="470"/>
    </location>
</feature>
<comment type="similarity">
    <text evidence="2">Belongs to the krueppel C2H2-type zinc-finger protein family.</text>
</comment>
<evidence type="ECO:0000256" key="8">
    <source>
        <dbReference type="ARBA" id="ARBA00023125"/>
    </source>
</evidence>
<dbReference type="Proteomes" id="UP000515158">
    <property type="component" value="Unplaced"/>
</dbReference>
<name>A0A6P8ZXG1_THRPL</name>
<dbReference type="PROSITE" id="PS00028">
    <property type="entry name" value="ZINC_FINGER_C2H2_1"/>
    <property type="match status" value="9"/>
</dbReference>
<dbReference type="InterPro" id="IPR036236">
    <property type="entry name" value="Znf_C2H2_sf"/>
</dbReference>